<dbReference type="SUPFAM" id="SSF52518">
    <property type="entry name" value="Thiamin diphosphate-binding fold (THDP-binding)"/>
    <property type="match status" value="1"/>
</dbReference>
<protein>
    <recommendedName>
        <fullName evidence="2">2-oxoisovalerate dehydrogenase subunit alpha</fullName>
        <ecNumber evidence="2">1.2.4.4</ecNumber>
    </recommendedName>
    <alternativeName>
        <fullName evidence="2">Branched-chain alpha-keto acid dehydrogenase E1 component alpha chain</fullName>
    </alternativeName>
</protein>
<sequence>MTYRVGHHSTSDDSFAYRPKKEVSDWTTHDNPINRFRKYLESLNLWSEHQEVAFKKQCRADILDALNAAEKVKKPAVSNMFTDVYDEMPWNLVEQKEKLDLLMRRHPDHFGLEVYTKDDE</sequence>
<accession>A0AAD5XGE5</accession>
<dbReference type="EC" id="1.2.4.4" evidence="2"/>
<evidence type="ECO:0000313" key="4">
    <source>
        <dbReference type="EMBL" id="KAJ3116280.1"/>
    </source>
</evidence>
<name>A0AAD5XGE5_9FUNG</name>
<comment type="similarity">
    <text evidence="2">Belongs to the BCKDHA family.</text>
</comment>
<dbReference type="GO" id="GO:0009083">
    <property type="term" value="P:branched-chain amino acid catabolic process"/>
    <property type="evidence" value="ECO:0007669"/>
    <property type="project" value="TreeGrafter"/>
</dbReference>
<evidence type="ECO:0000256" key="1">
    <source>
        <dbReference type="ARBA" id="ARBA00023002"/>
    </source>
</evidence>
<dbReference type="PANTHER" id="PTHR43380:SF1">
    <property type="entry name" value="2-OXOISOVALERATE DEHYDROGENASE SUBUNIT ALPHA, MITOCHONDRIAL"/>
    <property type="match status" value="1"/>
</dbReference>
<dbReference type="AlphaFoldDB" id="A0AAD5XGE5"/>
<dbReference type="Gene3D" id="3.40.50.970">
    <property type="match status" value="1"/>
</dbReference>
<comment type="function">
    <text evidence="2">The branched-chain alpha-keto dehydrogenase complex catalyzes the overall conversion of alpha-keto acids to acyl-CoA and CO(2). It contains multiple copies of three enzymatic components: branched-chain alpha-keto acid decarboxylase (E1), lipoamide acyltransferase (E2) and lipoamide dehydrogenase (E3).</text>
</comment>
<keyword evidence="2" id="KW-0786">Thiamine pyrophosphate</keyword>
<gene>
    <name evidence="4" type="ORF">HK100_001106</name>
</gene>
<keyword evidence="1 2" id="KW-0560">Oxidoreductase</keyword>
<comment type="cofactor">
    <cofactor evidence="2">
        <name>thiamine diphosphate</name>
        <dbReference type="ChEBI" id="CHEBI:58937"/>
    </cofactor>
</comment>
<dbReference type="Proteomes" id="UP001211907">
    <property type="component" value="Unassembled WGS sequence"/>
</dbReference>
<proteinExistence type="inferred from homology"/>
<dbReference type="InterPro" id="IPR029061">
    <property type="entry name" value="THDP-binding"/>
</dbReference>
<organism evidence="4 5">
    <name type="scientific">Physocladia obscura</name>
    <dbReference type="NCBI Taxonomy" id="109957"/>
    <lineage>
        <taxon>Eukaryota</taxon>
        <taxon>Fungi</taxon>
        <taxon>Fungi incertae sedis</taxon>
        <taxon>Chytridiomycota</taxon>
        <taxon>Chytridiomycota incertae sedis</taxon>
        <taxon>Chytridiomycetes</taxon>
        <taxon>Chytridiales</taxon>
        <taxon>Chytriomycetaceae</taxon>
        <taxon>Physocladia</taxon>
    </lineage>
</organism>
<dbReference type="GO" id="GO:0003863">
    <property type="term" value="F:branched-chain 2-oxo acid dehydrogenase activity"/>
    <property type="evidence" value="ECO:0007669"/>
    <property type="project" value="UniProtKB-EC"/>
</dbReference>
<comment type="caution">
    <text evidence="4">The sequence shown here is derived from an EMBL/GenBank/DDBJ whole genome shotgun (WGS) entry which is preliminary data.</text>
</comment>
<keyword evidence="5" id="KW-1185">Reference proteome</keyword>
<dbReference type="InterPro" id="IPR050771">
    <property type="entry name" value="Alpha-ketoacid_DH_E1_comp"/>
</dbReference>
<evidence type="ECO:0000259" key="3">
    <source>
        <dbReference type="Pfam" id="PF00676"/>
    </source>
</evidence>
<dbReference type="Pfam" id="PF00676">
    <property type="entry name" value="E1_dh"/>
    <property type="match status" value="1"/>
</dbReference>
<evidence type="ECO:0000256" key="2">
    <source>
        <dbReference type="RuleBase" id="RU365014"/>
    </source>
</evidence>
<dbReference type="EMBL" id="JADGJH010001238">
    <property type="protein sequence ID" value="KAJ3116280.1"/>
    <property type="molecule type" value="Genomic_DNA"/>
</dbReference>
<dbReference type="InterPro" id="IPR001017">
    <property type="entry name" value="DH_E1"/>
</dbReference>
<comment type="catalytic activity">
    <reaction evidence="2">
        <text>N(6)-[(R)-lipoyl]-L-lysyl-[protein] + 3-methyl-2-oxobutanoate + H(+) = N(6)-[(R)-S(8)-2-methylpropanoyldihydrolipoyl]-L-lysyl-[protein] + CO2</text>
        <dbReference type="Rhea" id="RHEA:13457"/>
        <dbReference type="Rhea" id="RHEA-COMP:10474"/>
        <dbReference type="Rhea" id="RHEA-COMP:10497"/>
        <dbReference type="ChEBI" id="CHEBI:11851"/>
        <dbReference type="ChEBI" id="CHEBI:15378"/>
        <dbReference type="ChEBI" id="CHEBI:16526"/>
        <dbReference type="ChEBI" id="CHEBI:83099"/>
        <dbReference type="ChEBI" id="CHEBI:83142"/>
        <dbReference type="EC" id="1.2.4.4"/>
    </reaction>
</comment>
<dbReference type="PANTHER" id="PTHR43380">
    <property type="entry name" value="2-OXOISOVALERATE DEHYDROGENASE SUBUNIT ALPHA, MITOCHONDRIAL"/>
    <property type="match status" value="1"/>
</dbReference>
<reference evidence="4" key="1">
    <citation type="submission" date="2020-05" db="EMBL/GenBank/DDBJ databases">
        <title>Phylogenomic resolution of chytrid fungi.</title>
        <authorList>
            <person name="Stajich J.E."/>
            <person name="Amses K."/>
            <person name="Simmons R."/>
            <person name="Seto K."/>
            <person name="Myers J."/>
            <person name="Bonds A."/>
            <person name="Quandt C.A."/>
            <person name="Barry K."/>
            <person name="Liu P."/>
            <person name="Grigoriev I."/>
            <person name="Longcore J.E."/>
            <person name="James T.Y."/>
        </authorList>
    </citation>
    <scope>NUCLEOTIDE SEQUENCE</scope>
    <source>
        <strain evidence="4">JEL0513</strain>
    </source>
</reference>
<feature type="domain" description="Dehydrogenase E1 component" evidence="3">
    <location>
        <begin position="1"/>
        <end position="77"/>
    </location>
</feature>
<evidence type="ECO:0000313" key="5">
    <source>
        <dbReference type="Proteomes" id="UP001211907"/>
    </source>
</evidence>